<feature type="region of interest" description="Disordered" evidence="1">
    <location>
        <begin position="95"/>
        <end position="153"/>
    </location>
</feature>
<feature type="compositionally biased region" description="Basic and acidic residues" evidence="1">
    <location>
        <begin position="273"/>
        <end position="291"/>
    </location>
</feature>
<dbReference type="KEGG" id="rsx:RhiXN_00766"/>
<feature type="compositionally biased region" description="Polar residues" evidence="1">
    <location>
        <begin position="121"/>
        <end position="135"/>
    </location>
</feature>
<dbReference type="EMBL" id="CP059661">
    <property type="protein sequence ID" value="QRW19360.1"/>
    <property type="molecule type" value="Genomic_DNA"/>
</dbReference>
<evidence type="ECO:0000256" key="1">
    <source>
        <dbReference type="SAM" id="MobiDB-lite"/>
    </source>
</evidence>
<organism evidence="2 3">
    <name type="scientific">Rhizoctonia solani</name>
    <dbReference type="NCBI Taxonomy" id="456999"/>
    <lineage>
        <taxon>Eukaryota</taxon>
        <taxon>Fungi</taxon>
        <taxon>Dikarya</taxon>
        <taxon>Basidiomycota</taxon>
        <taxon>Agaricomycotina</taxon>
        <taxon>Agaricomycetes</taxon>
        <taxon>Cantharellales</taxon>
        <taxon>Ceratobasidiaceae</taxon>
        <taxon>Rhizoctonia</taxon>
    </lineage>
</organism>
<evidence type="ECO:0000313" key="2">
    <source>
        <dbReference type="EMBL" id="QRW19360.1"/>
    </source>
</evidence>
<feature type="compositionally biased region" description="Low complexity" evidence="1">
    <location>
        <begin position="328"/>
        <end position="339"/>
    </location>
</feature>
<feature type="compositionally biased region" description="Low complexity" evidence="1">
    <location>
        <begin position="360"/>
        <end position="378"/>
    </location>
</feature>
<feature type="compositionally biased region" description="Polar residues" evidence="1">
    <location>
        <begin position="340"/>
        <end position="359"/>
    </location>
</feature>
<feature type="compositionally biased region" description="Low complexity" evidence="1">
    <location>
        <begin position="301"/>
        <end position="320"/>
    </location>
</feature>
<accession>A0A8H8NTQ4</accession>
<gene>
    <name evidence="2" type="ORF">RhiXN_00766</name>
</gene>
<reference evidence="2" key="1">
    <citation type="submission" date="2020-05" db="EMBL/GenBank/DDBJ databases">
        <title>Evolutionary and genomic comparisons of hybrid uninucleate and nonhybrid Rhizoctonia fungi.</title>
        <authorList>
            <person name="Li C."/>
            <person name="Chen X."/>
        </authorList>
    </citation>
    <scope>NUCLEOTIDE SEQUENCE</scope>
    <source>
        <strain evidence="2">AG-1 IA</strain>
    </source>
</reference>
<protein>
    <submittedName>
        <fullName evidence="2">Carbohydrate-binding domain protein</fullName>
    </submittedName>
</protein>
<feature type="region of interest" description="Disordered" evidence="1">
    <location>
        <begin position="273"/>
        <end position="387"/>
    </location>
</feature>
<dbReference type="GeneID" id="67023048"/>
<feature type="compositionally biased region" description="Polar residues" evidence="1">
    <location>
        <begin position="190"/>
        <end position="200"/>
    </location>
</feature>
<name>A0A8H8NTQ4_9AGAM</name>
<evidence type="ECO:0000313" key="3">
    <source>
        <dbReference type="Proteomes" id="UP000650533"/>
    </source>
</evidence>
<feature type="region of interest" description="Disordered" evidence="1">
    <location>
        <begin position="181"/>
        <end position="244"/>
    </location>
</feature>
<dbReference type="AlphaFoldDB" id="A0A8H8NTQ4"/>
<dbReference type="Proteomes" id="UP000650533">
    <property type="component" value="Chromosome 4"/>
</dbReference>
<dbReference type="RefSeq" id="XP_043179597.1">
    <property type="nucleotide sequence ID" value="XM_043320585.1"/>
</dbReference>
<feature type="compositionally biased region" description="Polar residues" evidence="1">
    <location>
        <begin position="208"/>
        <end position="218"/>
    </location>
</feature>
<sequence>MPINDQLSKSDALTANQVKSYVLRTDAVAHCSVADMHAVPEAIKVDDGTASINCLKRRHERMSMEELGESSSFHRLRGFEIGDIVSVIGKIESYKEIPPLPNPSTPKESDRFTPQYGYASSMASSPATADHSSPVGSPKEDKPRLRHPSRLRSKDLNENVFRMYLSHIVVSTLSMPESTSHDILPLESMPGNTSNSTPRPSQKRAGSDSFNKTPTRSTRPYVDSFGSPTPRKPAGLISDEGPTPTLGVTLSYLRRVRVLSDLARRVVDNAAHERDKAMRHAERSARAKYEAAHSSISEKVAPSSATASASKTTTTLGSHSKSSRVPHKSSSAKAIAGSSRTSTESLPLQRSSATQSRMGSNPNSIRSSSTPRSSSRVSQPITPEETARRAAYHAKLSKLHDEDKKKQATRMKRLFESALRTLVSEGELILFDGPKRQIPLFNEPTGRISQTPSGIWHDVTSATASSSASTISTALTAPSCSDLETISEGDGQSTELLSDPSDSEDAYIPVTLEVLRPVMLAALRRCLIAQRGGVDLKTWTKALRSDGQWSCIPDLVVKEMIESLRREEWVTRVGPEQWDFTRGSWARSLKLS</sequence>
<proteinExistence type="predicted"/>